<dbReference type="Proteomes" id="UP000076630">
    <property type="component" value="Unassembled WGS sequence"/>
</dbReference>
<sequence>MKLKGKIALITGATSGIGKATAQLLHQEGAQVVITGRNKETVESTAKEIGGNTIGIVSDAGKMTDIMTLASQLKQYVSHLDIVFINAGFGKYAPLEYIDEVHYNEMFDTIVRGTLFTVQQVLPLMSNNGAIILNTSIVTEVGMQNSSVYSAAKAAVQSFTKTFAAELISKGIRVNAVSPGPIQTNYFDRSNLSKEQVEQFTTSFAPQVPIQRFGLPSEVAEAVLFLASDASSFIVGAEISVDGGFPKIKTT</sequence>
<dbReference type="InterPro" id="IPR036291">
    <property type="entry name" value="NAD(P)-bd_dom_sf"/>
</dbReference>
<comment type="similarity">
    <text evidence="1">Belongs to the short-chain dehydrogenases/reductases (SDR) family.</text>
</comment>
<gene>
    <name evidence="2" type="ORF">AV926_06765</name>
</gene>
<comment type="caution">
    <text evidence="2">The sequence shown here is derived from an EMBL/GenBank/DDBJ whole genome shotgun (WGS) entry which is preliminary data.</text>
</comment>
<dbReference type="CDD" id="cd05233">
    <property type="entry name" value="SDR_c"/>
    <property type="match status" value="1"/>
</dbReference>
<dbReference type="OrthoDB" id="9803333at2"/>
<reference evidence="2 3" key="1">
    <citation type="submission" date="2016-01" db="EMBL/GenBank/DDBJ databases">
        <title>Whole genome sequencing of Myroides marinus L41.</title>
        <authorList>
            <person name="Hong K.W."/>
        </authorList>
    </citation>
    <scope>NUCLEOTIDE SEQUENCE [LARGE SCALE GENOMIC DNA]</scope>
    <source>
        <strain evidence="2 3">L41</strain>
    </source>
</reference>
<dbReference type="PRINTS" id="PR00080">
    <property type="entry name" value="SDRFAMILY"/>
</dbReference>
<proteinExistence type="inferred from homology"/>
<dbReference type="PANTHER" id="PTHR43975">
    <property type="entry name" value="ZGC:101858"/>
    <property type="match status" value="1"/>
</dbReference>
<keyword evidence="3" id="KW-1185">Reference proteome</keyword>
<evidence type="ECO:0000256" key="1">
    <source>
        <dbReference type="ARBA" id="ARBA00006484"/>
    </source>
</evidence>
<dbReference type="EMBL" id="LQNU01000043">
    <property type="protein sequence ID" value="KZE82802.1"/>
    <property type="molecule type" value="Genomic_DNA"/>
</dbReference>
<evidence type="ECO:0000313" key="3">
    <source>
        <dbReference type="Proteomes" id="UP000076630"/>
    </source>
</evidence>
<dbReference type="InterPro" id="IPR002347">
    <property type="entry name" value="SDR_fam"/>
</dbReference>
<name>A0A165RJU1_9FLAO</name>
<dbReference type="Pfam" id="PF13561">
    <property type="entry name" value="adh_short_C2"/>
    <property type="match status" value="1"/>
</dbReference>
<dbReference type="PROSITE" id="PS00061">
    <property type="entry name" value="ADH_SHORT"/>
    <property type="match status" value="1"/>
</dbReference>
<protein>
    <submittedName>
        <fullName evidence="2">Short-chain dehydrogenase</fullName>
    </submittedName>
</protein>
<evidence type="ECO:0000313" key="2">
    <source>
        <dbReference type="EMBL" id="KZE82802.1"/>
    </source>
</evidence>
<dbReference type="RefSeq" id="WP_038987180.1">
    <property type="nucleotide sequence ID" value="NZ_JWJO01000043.1"/>
</dbReference>
<dbReference type="FunFam" id="3.40.50.720:FF:000084">
    <property type="entry name" value="Short-chain dehydrogenase reductase"/>
    <property type="match status" value="1"/>
</dbReference>
<dbReference type="Gene3D" id="3.40.50.720">
    <property type="entry name" value="NAD(P)-binding Rossmann-like Domain"/>
    <property type="match status" value="1"/>
</dbReference>
<dbReference type="PANTHER" id="PTHR43975:SF2">
    <property type="entry name" value="EG:BACR7A4.14 PROTEIN-RELATED"/>
    <property type="match status" value="1"/>
</dbReference>
<organism evidence="2 3">
    <name type="scientific">Myroides marinus</name>
    <dbReference type="NCBI Taxonomy" id="703342"/>
    <lineage>
        <taxon>Bacteria</taxon>
        <taxon>Pseudomonadati</taxon>
        <taxon>Bacteroidota</taxon>
        <taxon>Flavobacteriia</taxon>
        <taxon>Flavobacteriales</taxon>
        <taxon>Flavobacteriaceae</taxon>
        <taxon>Myroides</taxon>
    </lineage>
</organism>
<dbReference type="AlphaFoldDB" id="A0A165RJU1"/>
<dbReference type="SUPFAM" id="SSF51735">
    <property type="entry name" value="NAD(P)-binding Rossmann-fold domains"/>
    <property type="match status" value="1"/>
</dbReference>
<accession>A0A165RJU1</accession>
<dbReference type="InterPro" id="IPR020904">
    <property type="entry name" value="Sc_DH/Rdtase_CS"/>
</dbReference>
<dbReference type="PRINTS" id="PR00081">
    <property type="entry name" value="GDHRDH"/>
</dbReference>